<protein>
    <submittedName>
        <fullName evidence="2">Uncharacterized protein</fullName>
    </submittedName>
</protein>
<evidence type="ECO:0000313" key="3">
    <source>
        <dbReference type="Proteomes" id="UP000799324"/>
    </source>
</evidence>
<organism evidence="2 3">
    <name type="scientific">Lophiostoma macrostomum CBS 122681</name>
    <dbReference type="NCBI Taxonomy" id="1314788"/>
    <lineage>
        <taxon>Eukaryota</taxon>
        <taxon>Fungi</taxon>
        <taxon>Dikarya</taxon>
        <taxon>Ascomycota</taxon>
        <taxon>Pezizomycotina</taxon>
        <taxon>Dothideomycetes</taxon>
        <taxon>Pleosporomycetidae</taxon>
        <taxon>Pleosporales</taxon>
        <taxon>Lophiostomataceae</taxon>
        <taxon>Lophiostoma</taxon>
    </lineage>
</organism>
<accession>A0A6A6TSY9</accession>
<dbReference type="AlphaFoldDB" id="A0A6A6TSY9"/>
<gene>
    <name evidence="2" type="ORF">K491DRAFT_178158</name>
</gene>
<reference evidence="2" key="1">
    <citation type="journal article" date="2020" name="Stud. Mycol.">
        <title>101 Dothideomycetes genomes: a test case for predicting lifestyles and emergence of pathogens.</title>
        <authorList>
            <person name="Haridas S."/>
            <person name="Albert R."/>
            <person name="Binder M."/>
            <person name="Bloem J."/>
            <person name="Labutti K."/>
            <person name="Salamov A."/>
            <person name="Andreopoulos B."/>
            <person name="Baker S."/>
            <person name="Barry K."/>
            <person name="Bills G."/>
            <person name="Bluhm B."/>
            <person name="Cannon C."/>
            <person name="Castanera R."/>
            <person name="Culley D."/>
            <person name="Daum C."/>
            <person name="Ezra D."/>
            <person name="Gonzalez J."/>
            <person name="Henrissat B."/>
            <person name="Kuo A."/>
            <person name="Liang C."/>
            <person name="Lipzen A."/>
            <person name="Lutzoni F."/>
            <person name="Magnuson J."/>
            <person name="Mondo S."/>
            <person name="Nolan M."/>
            <person name="Ohm R."/>
            <person name="Pangilinan J."/>
            <person name="Park H.-J."/>
            <person name="Ramirez L."/>
            <person name="Alfaro M."/>
            <person name="Sun H."/>
            <person name="Tritt A."/>
            <person name="Yoshinaga Y."/>
            <person name="Zwiers L.-H."/>
            <person name="Turgeon B."/>
            <person name="Goodwin S."/>
            <person name="Spatafora J."/>
            <person name="Crous P."/>
            <person name="Grigoriev I."/>
        </authorList>
    </citation>
    <scope>NUCLEOTIDE SEQUENCE</scope>
    <source>
        <strain evidence="2">CBS 122681</strain>
    </source>
</reference>
<feature type="compositionally biased region" description="Polar residues" evidence="1">
    <location>
        <begin position="37"/>
        <end position="51"/>
    </location>
</feature>
<name>A0A6A6TSY9_9PLEO</name>
<evidence type="ECO:0000313" key="2">
    <source>
        <dbReference type="EMBL" id="KAF2662421.1"/>
    </source>
</evidence>
<proteinExistence type="predicted"/>
<dbReference type="OrthoDB" id="4203030at2759"/>
<keyword evidence="3" id="KW-1185">Reference proteome</keyword>
<evidence type="ECO:0000256" key="1">
    <source>
        <dbReference type="SAM" id="MobiDB-lite"/>
    </source>
</evidence>
<dbReference type="Proteomes" id="UP000799324">
    <property type="component" value="Unassembled WGS sequence"/>
</dbReference>
<feature type="region of interest" description="Disordered" evidence="1">
    <location>
        <begin position="37"/>
        <end position="61"/>
    </location>
</feature>
<dbReference type="EMBL" id="MU004289">
    <property type="protein sequence ID" value="KAF2662421.1"/>
    <property type="molecule type" value="Genomic_DNA"/>
</dbReference>
<sequence>MTCNITNTPLYPEPLPLYSRNDPDAVSIRSAAPSYVSETPTYTSRRMSNTPALAPSLLPPVNPNQRARGLPAAHYAPGFQSRARGAVSDISVHNFNVGSWSSTSTSQNSRQYHAVAMRRASQAANTTAILNSLSAVPPPIASSNNGSPNASSTNVNAYPVSVGTSVEPVSPLEDPYLVGEEAAGRARAQRVYREMCLRGEEAARYESRSWEFMLGQMADWDERAASWKNFRSRVGPSKLLGRGIGLRA</sequence>